<evidence type="ECO:0000313" key="3">
    <source>
        <dbReference type="Proteomes" id="UP000030746"/>
    </source>
</evidence>
<dbReference type="EMBL" id="KB203357">
    <property type="protein sequence ID" value="ESO84997.1"/>
    <property type="molecule type" value="Genomic_DNA"/>
</dbReference>
<dbReference type="PANTHER" id="PTHR19143">
    <property type="entry name" value="FIBRINOGEN/TENASCIN/ANGIOPOEITIN"/>
    <property type="match status" value="1"/>
</dbReference>
<dbReference type="CTD" id="20253199"/>
<gene>
    <name evidence="2" type="ORF">LOTGIDRAFT_98008</name>
</gene>
<dbReference type="InterPro" id="IPR014716">
    <property type="entry name" value="Fibrinogen_a/b/g_C_1"/>
</dbReference>
<name>V3ZL40_LOTGI</name>
<dbReference type="Proteomes" id="UP000030746">
    <property type="component" value="Unassembled WGS sequence"/>
</dbReference>
<dbReference type="KEGG" id="lgi:LOTGIDRAFT_98008"/>
<dbReference type="InterPro" id="IPR036056">
    <property type="entry name" value="Fibrinogen-like_C"/>
</dbReference>
<dbReference type="GeneID" id="20253199"/>
<dbReference type="InterPro" id="IPR050373">
    <property type="entry name" value="Fibrinogen_C-term_domain"/>
</dbReference>
<dbReference type="OrthoDB" id="6345539at2759"/>
<sequence>FDNGSTTIQVRRQDATEVDFNRTWSDYVNGFGLSHSEHWIGLQNIYHLTNGGTNYKLEMVMHRDGYSECIFTFKNFRLVDFIFYQAQYTHKSAACSNGVYPLVAKNNKFSTNDNQNCKVANCHLPLTGGWWLF</sequence>
<dbReference type="GO" id="GO:0005615">
    <property type="term" value="C:extracellular space"/>
    <property type="evidence" value="ECO:0007669"/>
    <property type="project" value="TreeGrafter"/>
</dbReference>
<dbReference type="PROSITE" id="PS51406">
    <property type="entry name" value="FIBRINOGEN_C_2"/>
    <property type="match status" value="1"/>
</dbReference>
<feature type="non-terminal residue" evidence="2">
    <location>
        <position position="1"/>
    </location>
</feature>
<dbReference type="Pfam" id="PF00147">
    <property type="entry name" value="Fibrinogen_C"/>
    <property type="match status" value="1"/>
</dbReference>
<proteinExistence type="predicted"/>
<feature type="domain" description="Fibrinogen C-terminal" evidence="1">
    <location>
        <begin position="1"/>
        <end position="133"/>
    </location>
</feature>
<dbReference type="AlphaFoldDB" id="V3ZL40"/>
<accession>V3ZL40</accession>
<feature type="non-terminal residue" evidence="2">
    <location>
        <position position="133"/>
    </location>
</feature>
<organism evidence="2 3">
    <name type="scientific">Lottia gigantea</name>
    <name type="common">Giant owl limpet</name>
    <dbReference type="NCBI Taxonomy" id="225164"/>
    <lineage>
        <taxon>Eukaryota</taxon>
        <taxon>Metazoa</taxon>
        <taxon>Spiralia</taxon>
        <taxon>Lophotrochozoa</taxon>
        <taxon>Mollusca</taxon>
        <taxon>Gastropoda</taxon>
        <taxon>Patellogastropoda</taxon>
        <taxon>Lottioidea</taxon>
        <taxon>Lottiidae</taxon>
        <taxon>Lottia</taxon>
    </lineage>
</organism>
<dbReference type="Gene3D" id="4.10.530.10">
    <property type="entry name" value="Gamma-fibrinogen Carboxyl Terminal Fragment, domain 2"/>
    <property type="match status" value="1"/>
</dbReference>
<dbReference type="SUPFAM" id="SSF56496">
    <property type="entry name" value="Fibrinogen C-terminal domain-like"/>
    <property type="match status" value="1"/>
</dbReference>
<dbReference type="Gene3D" id="3.90.215.10">
    <property type="entry name" value="Gamma Fibrinogen, chain A, domain 1"/>
    <property type="match status" value="1"/>
</dbReference>
<keyword evidence="3" id="KW-1185">Reference proteome</keyword>
<protein>
    <recommendedName>
        <fullName evidence="1">Fibrinogen C-terminal domain-containing protein</fullName>
    </recommendedName>
</protein>
<dbReference type="STRING" id="225164.V3ZL40"/>
<evidence type="ECO:0000313" key="2">
    <source>
        <dbReference type="EMBL" id="ESO84997.1"/>
    </source>
</evidence>
<reference evidence="2 3" key="1">
    <citation type="journal article" date="2013" name="Nature">
        <title>Insights into bilaterian evolution from three spiralian genomes.</title>
        <authorList>
            <person name="Simakov O."/>
            <person name="Marletaz F."/>
            <person name="Cho S.J."/>
            <person name="Edsinger-Gonzales E."/>
            <person name="Havlak P."/>
            <person name="Hellsten U."/>
            <person name="Kuo D.H."/>
            <person name="Larsson T."/>
            <person name="Lv J."/>
            <person name="Arendt D."/>
            <person name="Savage R."/>
            <person name="Osoegawa K."/>
            <person name="de Jong P."/>
            <person name="Grimwood J."/>
            <person name="Chapman J.A."/>
            <person name="Shapiro H."/>
            <person name="Aerts A."/>
            <person name="Otillar R.P."/>
            <person name="Terry A.Y."/>
            <person name="Boore J.L."/>
            <person name="Grigoriev I.V."/>
            <person name="Lindberg D.R."/>
            <person name="Seaver E.C."/>
            <person name="Weisblat D.A."/>
            <person name="Putnam N.H."/>
            <person name="Rokhsar D.S."/>
        </authorList>
    </citation>
    <scope>NUCLEOTIDE SEQUENCE [LARGE SCALE GENOMIC DNA]</scope>
</reference>
<evidence type="ECO:0000259" key="1">
    <source>
        <dbReference type="PROSITE" id="PS51406"/>
    </source>
</evidence>
<dbReference type="HOGENOM" id="CLU_038628_7_4_1"/>
<dbReference type="RefSeq" id="XP_009064382.1">
    <property type="nucleotide sequence ID" value="XM_009066134.1"/>
</dbReference>
<dbReference type="InterPro" id="IPR002181">
    <property type="entry name" value="Fibrinogen_a/b/g_C_dom"/>
</dbReference>